<dbReference type="InterPro" id="IPR053144">
    <property type="entry name" value="Acetyltransferase_Butenolide"/>
</dbReference>
<dbReference type="GO" id="GO:0006048">
    <property type="term" value="P:UDP-N-acetylglucosamine biosynthetic process"/>
    <property type="evidence" value="ECO:0007669"/>
    <property type="project" value="UniProtKB-UniPathway"/>
</dbReference>
<keyword evidence="2" id="KW-0012">Acyltransferase</keyword>
<dbReference type="PANTHER" id="PTHR43233:SF1">
    <property type="entry name" value="FAMILY N-ACETYLTRANSFERASE, PUTATIVE (AFU_ORTHOLOGUE AFUA_6G03350)-RELATED"/>
    <property type="match status" value="1"/>
</dbReference>
<dbReference type="SUPFAM" id="SSF55729">
    <property type="entry name" value="Acyl-CoA N-acyltransferases (Nat)"/>
    <property type="match status" value="1"/>
</dbReference>
<dbReference type="OrthoDB" id="2744543at2759"/>
<sequence length="168" mass="18680">MSSSAYVLRNHTPSPQEYHDIRKAAGLTPPPLEASIPALAASWVCYSAFEKSKIDTEEKPPVVAMGRVIGDGALFLQIVDIAVHPDHQRKGLGKEIMRNLVEYIDKHAPDAYVSLVAEPKGQKLYRQYGFEDCAPSLGMWRSERVKQYRAAKNAREDEAAPLVESRSS</sequence>
<dbReference type="PANTHER" id="PTHR43233">
    <property type="entry name" value="FAMILY N-ACETYLTRANSFERASE, PUTATIVE (AFU_ORTHOLOGUE AFUA_6G03350)-RELATED"/>
    <property type="match status" value="1"/>
</dbReference>
<keyword evidence="3" id="KW-1185">Reference proteome</keyword>
<dbReference type="CDD" id="cd04301">
    <property type="entry name" value="NAT_SF"/>
    <property type="match status" value="1"/>
</dbReference>
<dbReference type="Proteomes" id="UP000799750">
    <property type="component" value="Unassembled WGS sequence"/>
</dbReference>
<dbReference type="GO" id="GO:0016747">
    <property type="term" value="F:acyltransferase activity, transferring groups other than amino-acyl groups"/>
    <property type="evidence" value="ECO:0007669"/>
    <property type="project" value="InterPro"/>
</dbReference>
<evidence type="ECO:0000313" key="2">
    <source>
        <dbReference type="EMBL" id="KAF2503028.1"/>
    </source>
</evidence>
<evidence type="ECO:0000259" key="1">
    <source>
        <dbReference type="PROSITE" id="PS51186"/>
    </source>
</evidence>
<evidence type="ECO:0000313" key="3">
    <source>
        <dbReference type="Proteomes" id="UP000799750"/>
    </source>
</evidence>
<gene>
    <name evidence="2" type="ORF">BU16DRAFT_521660</name>
</gene>
<dbReference type="Pfam" id="PF13508">
    <property type="entry name" value="Acetyltransf_7"/>
    <property type="match status" value="1"/>
</dbReference>
<dbReference type="AlphaFoldDB" id="A0A6A6RDU7"/>
<dbReference type="Gene3D" id="3.40.630.30">
    <property type="match status" value="1"/>
</dbReference>
<dbReference type="InterPro" id="IPR016181">
    <property type="entry name" value="Acyl_CoA_acyltransferase"/>
</dbReference>
<accession>A0A6A6RDU7</accession>
<protein>
    <submittedName>
        <fullName evidence="2">Acyl-CoA N-acyltransferase</fullName>
    </submittedName>
</protein>
<dbReference type="EMBL" id="MU004181">
    <property type="protein sequence ID" value="KAF2503028.1"/>
    <property type="molecule type" value="Genomic_DNA"/>
</dbReference>
<dbReference type="PROSITE" id="PS51186">
    <property type="entry name" value="GNAT"/>
    <property type="match status" value="1"/>
</dbReference>
<proteinExistence type="predicted"/>
<dbReference type="InterPro" id="IPR000182">
    <property type="entry name" value="GNAT_dom"/>
</dbReference>
<dbReference type="UniPathway" id="UPA00113">
    <property type="reaction ID" value="UER00529"/>
</dbReference>
<feature type="domain" description="N-acetyltransferase" evidence="1">
    <location>
        <begin position="6"/>
        <end position="155"/>
    </location>
</feature>
<keyword evidence="2" id="KW-0808">Transferase</keyword>
<reference evidence="2" key="1">
    <citation type="journal article" date="2020" name="Stud. Mycol.">
        <title>101 Dothideomycetes genomes: a test case for predicting lifestyles and emergence of pathogens.</title>
        <authorList>
            <person name="Haridas S."/>
            <person name="Albert R."/>
            <person name="Binder M."/>
            <person name="Bloem J."/>
            <person name="Labutti K."/>
            <person name="Salamov A."/>
            <person name="Andreopoulos B."/>
            <person name="Baker S."/>
            <person name="Barry K."/>
            <person name="Bills G."/>
            <person name="Bluhm B."/>
            <person name="Cannon C."/>
            <person name="Castanera R."/>
            <person name="Culley D."/>
            <person name="Daum C."/>
            <person name="Ezra D."/>
            <person name="Gonzalez J."/>
            <person name="Henrissat B."/>
            <person name="Kuo A."/>
            <person name="Liang C."/>
            <person name="Lipzen A."/>
            <person name="Lutzoni F."/>
            <person name="Magnuson J."/>
            <person name="Mondo S."/>
            <person name="Nolan M."/>
            <person name="Ohm R."/>
            <person name="Pangilinan J."/>
            <person name="Park H.-J."/>
            <person name="Ramirez L."/>
            <person name="Alfaro M."/>
            <person name="Sun H."/>
            <person name="Tritt A."/>
            <person name="Yoshinaga Y."/>
            <person name="Zwiers L.-H."/>
            <person name="Turgeon B."/>
            <person name="Goodwin S."/>
            <person name="Spatafora J."/>
            <person name="Crous P."/>
            <person name="Grigoriev I."/>
        </authorList>
    </citation>
    <scope>NUCLEOTIDE SEQUENCE</scope>
    <source>
        <strain evidence="2">CBS 269.34</strain>
    </source>
</reference>
<name>A0A6A6RDU7_9PEZI</name>
<organism evidence="2 3">
    <name type="scientific">Lophium mytilinum</name>
    <dbReference type="NCBI Taxonomy" id="390894"/>
    <lineage>
        <taxon>Eukaryota</taxon>
        <taxon>Fungi</taxon>
        <taxon>Dikarya</taxon>
        <taxon>Ascomycota</taxon>
        <taxon>Pezizomycotina</taxon>
        <taxon>Dothideomycetes</taxon>
        <taxon>Pleosporomycetidae</taxon>
        <taxon>Mytilinidiales</taxon>
        <taxon>Mytilinidiaceae</taxon>
        <taxon>Lophium</taxon>
    </lineage>
</organism>